<dbReference type="CDD" id="cd05151">
    <property type="entry name" value="ChoK-like"/>
    <property type="match status" value="1"/>
</dbReference>
<comment type="caution">
    <text evidence="4">The sequence shown here is derived from an EMBL/GenBank/DDBJ whole genome shotgun (WGS) entry which is preliminary data.</text>
</comment>
<dbReference type="CDD" id="cd02523">
    <property type="entry name" value="PC_cytidylyltransferase"/>
    <property type="match status" value="1"/>
</dbReference>
<dbReference type="InterPro" id="IPR011009">
    <property type="entry name" value="Kinase-like_dom_sf"/>
</dbReference>
<dbReference type="Gene3D" id="3.30.200.20">
    <property type="entry name" value="Phosphorylase Kinase, domain 1"/>
    <property type="match status" value="1"/>
</dbReference>
<evidence type="ECO:0000313" key="4">
    <source>
        <dbReference type="EMBL" id="MCQ4950572.1"/>
    </source>
</evidence>
<dbReference type="Gene3D" id="3.90.550.10">
    <property type="entry name" value="Spore Coat Polysaccharide Biosynthesis Protein SpsA, Chain A"/>
    <property type="match status" value="1"/>
</dbReference>
<keyword evidence="2" id="KW-0548">Nucleotidyltransferase</keyword>
<dbReference type="PANTHER" id="PTHR43584:SF5">
    <property type="entry name" value="PROTEIN LICC"/>
    <property type="match status" value="1"/>
</dbReference>
<dbReference type="Proteomes" id="UP001205063">
    <property type="component" value="Unassembled WGS sequence"/>
</dbReference>
<dbReference type="AlphaFoldDB" id="A0AAW5KF63"/>
<evidence type="ECO:0000313" key="5">
    <source>
        <dbReference type="Proteomes" id="UP001205063"/>
    </source>
</evidence>
<evidence type="ECO:0000256" key="2">
    <source>
        <dbReference type="ARBA" id="ARBA00022695"/>
    </source>
</evidence>
<dbReference type="InterPro" id="IPR025877">
    <property type="entry name" value="MobA-like_NTP_Trfase"/>
</dbReference>
<dbReference type="EMBL" id="JANGAB010000011">
    <property type="protein sequence ID" value="MCQ4950572.1"/>
    <property type="molecule type" value="Genomic_DNA"/>
</dbReference>
<dbReference type="Gene3D" id="1.10.10.10">
    <property type="entry name" value="Winged helix-like DNA-binding domain superfamily/Winged helix DNA-binding domain"/>
    <property type="match status" value="1"/>
</dbReference>
<reference evidence="4" key="1">
    <citation type="submission" date="2022-06" db="EMBL/GenBank/DDBJ databases">
        <title>Isolation of gut microbiota from human fecal samples.</title>
        <authorList>
            <person name="Pamer E.G."/>
            <person name="Barat B."/>
            <person name="Waligurski E."/>
            <person name="Medina S."/>
            <person name="Paddock L."/>
            <person name="Mostad J."/>
        </authorList>
    </citation>
    <scope>NUCLEOTIDE SEQUENCE</scope>
    <source>
        <strain evidence="4">DFI.7.96</strain>
    </source>
</reference>
<name>A0AAW5KF63_9FIRM</name>
<dbReference type="InterPro" id="IPR050065">
    <property type="entry name" value="GlmU-like"/>
</dbReference>
<dbReference type="SUPFAM" id="SSF46785">
    <property type="entry name" value="Winged helix' DNA-binding domain"/>
    <property type="match status" value="1"/>
</dbReference>
<dbReference type="PANTHER" id="PTHR43584">
    <property type="entry name" value="NUCLEOTIDYL TRANSFERASE"/>
    <property type="match status" value="1"/>
</dbReference>
<dbReference type="InterPro" id="IPR036388">
    <property type="entry name" value="WH-like_DNA-bd_sf"/>
</dbReference>
<dbReference type="GO" id="GO:0016779">
    <property type="term" value="F:nucleotidyltransferase activity"/>
    <property type="evidence" value="ECO:0007669"/>
    <property type="project" value="UniProtKB-KW"/>
</dbReference>
<evidence type="ECO:0000256" key="1">
    <source>
        <dbReference type="ARBA" id="ARBA00022679"/>
    </source>
</evidence>
<dbReference type="SUPFAM" id="SSF56112">
    <property type="entry name" value="Protein kinase-like (PK-like)"/>
    <property type="match status" value="1"/>
</dbReference>
<accession>A0AAW5KF63</accession>
<organism evidence="4 5">
    <name type="scientific">Bittarella massiliensis</name>
    <name type="common">ex Durand et al. 2017</name>
    <dbReference type="NCBI Taxonomy" id="1720313"/>
    <lineage>
        <taxon>Bacteria</taxon>
        <taxon>Bacillati</taxon>
        <taxon>Bacillota</taxon>
        <taxon>Clostridia</taxon>
        <taxon>Eubacteriales</taxon>
        <taxon>Oscillospiraceae</taxon>
        <taxon>Bittarella (ex Durand et al. 2017)</taxon>
    </lineage>
</organism>
<dbReference type="Pfam" id="PF12804">
    <property type="entry name" value="NTP_transf_3"/>
    <property type="match status" value="1"/>
</dbReference>
<gene>
    <name evidence="4" type="ORF">NE646_12985</name>
</gene>
<feature type="domain" description="MobA-like NTP transferase" evidence="3">
    <location>
        <begin position="70"/>
        <end position="159"/>
    </location>
</feature>
<dbReference type="Gene3D" id="3.90.1200.10">
    <property type="match status" value="1"/>
</dbReference>
<dbReference type="SUPFAM" id="SSF53448">
    <property type="entry name" value="Nucleotide-diphospho-sugar transferases"/>
    <property type="match status" value="1"/>
</dbReference>
<evidence type="ECO:0000259" key="3">
    <source>
        <dbReference type="Pfam" id="PF12804"/>
    </source>
</evidence>
<dbReference type="InterPro" id="IPR029044">
    <property type="entry name" value="Nucleotide-diphossugar_trans"/>
</dbReference>
<sequence>MLTQPQFKILSYLCDHPYTSQRALAKALTLSVGSVNTLLKGCRQMEWIAPDYTLAPAGNHALEPYKVKNAIILAAGFSSRCAPLSYEKPKGLFKVKGEVLIERQIRQLQEAGIQDIYVVVGYMKELFFYLEEKFGVHIIVNDEYMQRNNLSSVYAAKEFFGNSYICYSDNYIQESGYTKYAYQSYYAALYSEEYTDEYIMAVDKNGLIHQYYQGGEKCWYQMGEMYFSHDTAQKFLSLLEREYHYPSIYDMKIDDFYARHLSELPIYIKKYPQDAVLEFDTIAEIEQFDNKFIQNMGENILTNICTALRCNDSDITDIHQIKRGMTNTIFSFTVGNTKYIYRHPGRGTEKIIDRSREAYAQEVAQTLGLDPTLIKCEPSKGWKLSSYIENVPFDYTNLDDERRGIELIRRLHSNPTTLGWSFDMLERAGDMQAIVSSDYYDAYSQFSALREMISQLYAFTKQDGYQLEMCHNDACDSNILLGKNGTYLIDWEYAGDNDPAADIGSFIVGCEHTREDCDRILKLYFGRDLTEKEKRHYYAYIAINGYFLFSWAIYKESTGQNLGNFTYMWYQYALKYGKIALQLYKGGC</sequence>
<keyword evidence="1 4" id="KW-0808">Transferase</keyword>
<dbReference type="Pfam" id="PF13412">
    <property type="entry name" value="HTH_24"/>
    <property type="match status" value="1"/>
</dbReference>
<dbReference type="Pfam" id="PF01633">
    <property type="entry name" value="Choline_kinase"/>
    <property type="match status" value="1"/>
</dbReference>
<proteinExistence type="predicted"/>
<dbReference type="InterPro" id="IPR036390">
    <property type="entry name" value="WH_DNA-bd_sf"/>
</dbReference>
<protein>
    <submittedName>
        <fullName evidence="4">NTP transferase domain-containing protein</fullName>
    </submittedName>
</protein>
<dbReference type="RefSeq" id="WP_256136756.1">
    <property type="nucleotide sequence ID" value="NZ_JANGAB010000011.1"/>
</dbReference>